<proteinExistence type="predicted"/>
<dbReference type="InterPro" id="IPR017441">
    <property type="entry name" value="Protein_kinase_ATP_BS"/>
</dbReference>
<dbReference type="PROSITE" id="PS00108">
    <property type="entry name" value="PROTEIN_KINASE_ST"/>
    <property type="match status" value="1"/>
</dbReference>
<dbReference type="KEGG" id="lrs:PX52LOC_00452"/>
<dbReference type="Gene3D" id="1.25.40.10">
    <property type="entry name" value="Tetratricopeptide repeat domain"/>
    <property type="match status" value="2"/>
</dbReference>
<organism evidence="8 9">
    <name type="scientific">Limnoglobus roseus</name>
    <dbReference type="NCBI Taxonomy" id="2598579"/>
    <lineage>
        <taxon>Bacteria</taxon>
        <taxon>Pseudomonadati</taxon>
        <taxon>Planctomycetota</taxon>
        <taxon>Planctomycetia</taxon>
        <taxon>Gemmatales</taxon>
        <taxon>Gemmataceae</taxon>
        <taxon>Limnoglobus</taxon>
    </lineage>
</organism>
<dbReference type="InterPro" id="IPR000719">
    <property type="entry name" value="Prot_kinase_dom"/>
</dbReference>
<evidence type="ECO:0000313" key="9">
    <source>
        <dbReference type="Proteomes" id="UP000324974"/>
    </source>
</evidence>
<protein>
    <submittedName>
        <fullName evidence="8">Tetratricopeptide repeat protein</fullName>
    </submittedName>
</protein>
<keyword evidence="3" id="KW-0802">TPR repeat</keyword>
<dbReference type="Gene3D" id="3.30.200.20">
    <property type="entry name" value="Phosphorylase Kinase, domain 1"/>
    <property type="match status" value="1"/>
</dbReference>
<dbReference type="SUPFAM" id="SSF56112">
    <property type="entry name" value="Protein kinase-like (PK-like)"/>
    <property type="match status" value="1"/>
</dbReference>
<name>A0A5C1A911_9BACT</name>
<evidence type="ECO:0000256" key="1">
    <source>
        <dbReference type="ARBA" id="ARBA00022737"/>
    </source>
</evidence>
<dbReference type="PANTHER" id="PTHR45641:SF19">
    <property type="entry name" value="NEPHROCYSTIN-3"/>
    <property type="match status" value="1"/>
</dbReference>
<dbReference type="Pfam" id="PF00069">
    <property type="entry name" value="Pkinase"/>
    <property type="match status" value="1"/>
</dbReference>
<reference evidence="9" key="1">
    <citation type="submission" date="2019-08" db="EMBL/GenBank/DDBJ databases">
        <title>Limnoglobus roseus gen. nov., sp. nov., a novel freshwater planctomycete with a giant genome from the family Gemmataceae.</title>
        <authorList>
            <person name="Kulichevskaya I.S."/>
            <person name="Naumoff D.G."/>
            <person name="Miroshnikov K."/>
            <person name="Ivanova A."/>
            <person name="Philippov D.A."/>
            <person name="Hakobyan A."/>
            <person name="Rijpstra I.C."/>
            <person name="Sinninghe Damste J.S."/>
            <person name="Liesack W."/>
            <person name="Dedysh S.N."/>
        </authorList>
    </citation>
    <scope>NUCLEOTIDE SEQUENCE [LARGE SCALE GENOMIC DNA]</scope>
    <source>
        <strain evidence="9">PX52</strain>
    </source>
</reference>
<evidence type="ECO:0000256" key="2">
    <source>
        <dbReference type="ARBA" id="ARBA00022741"/>
    </source>
</evidence>
<dbReference type="EMBL" id="CP042425">
    <property type="protein sequence ID" value="QEL13594.1"/>
    <property type="molecule type" value="Genomic_DNA"/>
</dbReference>
<dbReference type="PROSITE" id="PS50011">
    <property type="entry name" value="PROTEIN_KINASE_DOM"/>
    <property type="match status" value="1"/>
</dbReference>
<evidence type="ECO:0000256" key="3">
    <source>
        <dbReference type="ARBA" id="ARBA00022803"/>
    </source>
</evidence>
<dbReference type="CDD" id="cd14014">
    <property type="entry name" value="STKc_PknB_like"/>
    <property type="match status" value="1"/>
</dbReference>
<accession>A0A5C1A911</accession>
<dbReference type="InterPro" id="IPR008271">
    <property type="entry name" value="Ser/Thr_kinase_AS"/>
</dbReference>
<keyword evidence="1" id="KW-0677">Repeat</keyword>
<keyword evidence="2 5" id="KW-0547">Nucleotide-binding</keyword>
<dbReference type="SMART" id="SM00028">
    <property type="entry name" value="TPR"/>
    <property type="match status" value="6"/>
</dbReference>
<sequence>MNAPPDSDRTVTATPEQELTTARRSAGALFPAGYEKLDLVGQGGMGAVWRARDLHLDREVAIKLLHDGIDAESDAGRKFVEEARISAQLQHPGIPAVYAVGTMANGRPFLAMKLIKGRTLADLLTDGTTGPRLGVFEAIAQAVGYAHGRRVIHRDLKPANVMVGAFGEVQVMDWGLAKVLSEASGGPQPPDSAAPAEANIRSQRPGDTETRYGEFMGTPAYMPPEQAIGATDKIDERSDVFGLGGILCVLLTGKPPFSGGDAETTRQMAAQGQLQTAAERLDTCGAEPEVIALAKRCLAADPADRPPNGSAVAAAVATLRAAADERARQAEIAKAAEAVRAAEQRARQRLRTRLAAGIAAALAAGLGLAAWQAKKATDAEAATAEQLLRTQAAERATAEQLAKTNAATAALTVQLGETKKANTETKQALAELEQAIGVVFDVFDGFDIRAVKAGPAPVEAVLARRLIAAGRQLTAATFRDPVALANLQNRLGVTLDNLGFPADAIPLHRAALASRSEHLGPDHTATLASLNNLAEAYRGAGRLDLATPLLERALAAMTAKLGPDHPHTLLSMTGLAAAYRATGRVDKALPLYERALALMTAKLGPDDPRTLLGMNNLAAGYYSAGQLDRALPLLEKALALRKAKLGPDHPDTLASLNNLAEAYRGASQLALATPLLEEARALMTAKLGPGHPDTLTGTSNLALAYRDAGRSDRAVPLLDHVLTVRKATLGPDHPDTIGSTGNLAACLIEAGRGPEAVPHYTDYLAAYRKLAKPNDPGFASRLASVGGDLLAADQYAAAEPPLRECVAIREKIAPDLWNTFNAKSMLGGALLGQRKYAAAEPLLTVGYDGMRQREATIPADGRNNLFEAGTRLIDLYAATNRPEKVAAVRAELPKEIAPRPRAKE</sequence>
<evidence type="ECO:0000256" key="5">
    <source>
        <dbReference type="PROSITE-ProRule" id="PRU10141"/>
    </source>
</evidence>
<evidence type="ECO:0000256" key="4">
    <source>
        <dbReference type="ARBA" id="ARBA00022840"/>
    </source>
</evidence>
<dbReference type="InterPro" id="IPR011990">
    <property type="entry name" value="TPR-like_helical_dom_sf"/>
</dbReference>
<keyword evidence="4 5" id="KW-0067">ATP-binding</keyword>
<dbReference type="Pfam" id="PF13424">
    <property type="entry name" value="TPR_12"/>
    <property type="match status" value="3"/>
</dbReference>
<dbReference type="SUPFAM" id="SSF48452">
    <property type="entry name" value="TPR-like"/>
    <property type="match status" value="3"/>
</dbReference>
<dbReference type="Gene3D" id="1.10.510.10">
    <property type="entry name" value="Transferase(Phosphotransferase) domain 1"/>
    <property type="match status" value="1"/>
</dbReference>
<evidence type="ECO:0000313" key="8">
    <source>
        <dbReference type="EMBL" id="QEL13594.1"/>
    </source>
</evidence>
<dbReference type="Pfam" id="PF13374">
    <property type="entry name" value="TPR_10"/>
    <property type="match status" value="1"/>
</dbReference>
<dbReference type="PANTHER" id="PTHR45641">
    <property type="entry name" value="TETRATRICOPEPTIDE REPEAT PROTEIN (AFU_ORTHOLOGUE AFUA_6G03870)"/>
    <property type="match status" value="1"/>
</dbReference>
<dbReference type="AlphaFoldDB" id="A0A5C1A911"/>
<dbReference type="GO" id="GO:0005524">
    <property type="term" value="F:ATP binding"/>
    <property type="evidence" value="ECO:0007669"/>
    <property type="project" value="UniProtKB-UniRule"/>
</dbReference>
<dbReference type="SMART" id="SM00220">
    <property type="entry name" value="S_TKc"/>
    <property type="match status" value="1"/>
</dbReference>
<dbReference type="RefSeq" id="WP_168218764.1">
    <property type="nucleotide sequence ID" value="NZ_CP042425.1"/>
</dbReference>
<dbReference type="Proteomes" id="UP000324974">
    <property type="component" value="Chromosome"/>
</dbReference>
<gene>
    <name evidence="8" type="ORF">PX52LOC_00452</name>
</gene>
<dbReference type="PROSITE" id="PS00107">
    <property type="entry name" value="PROTEIN_KINASE_ATP"/>
    <property type="match status" value="1"/>
</dbReference>
<dbReference type="InterPro" id="IPR011009">
    <property type="entry name" value="Kinase-like_dom_sf"/>
</dbReference>
<dbReference type="InterPro" id="IPR019734">
    <property type="entry name" value="TPR_rpt"/>
</dbReference>
<evidence type="ECO:0000259" key="7">
    <source>
        <dbReference type="PROSITE" id="PS50011"/>
    </source>
</evidence>
<evidence type="ECO:0000256" key="6">
    <source>
        <dbReference type="SAM" id="MobiDB-lite"/>
    </source>
</evidence>
<feature type="domain" description="Protein kinase" evidence="7">
    <location>
        <begin position="34"/>
        <end position="319"/>
    </location>
</feature>
<dbReference type="GO" id="GO:0004672">
    <property type="term" value="F:protein kinase activity"/>
    <property type="evidence" value="ECO:0007669"/>
    <property type="project" value="InterPro"/>
</dbReference>
<feature type="binding site" evidence="5">
    <location>
        <position position="63"/>
    </location>
    <ligand>
        <name>ATP</name>
        <dbReference type="ChEBI" id="CHEBI:30616"/>
    </ligand>
</feature>
<keyword evidence="9" id="KW-1185">Reference proteome</keyword>
<feature type="region of interest" description="Disordered" evidence="6">
    <location>
        <begin position="182"/>
        <end position="210"/>
    </location>
</feature>